<name>A0A4U8VZA6_9NOCA</name>
<evidence type="ECO:0000256" key="5">
    <source>
        <dbReference type="ARBA" id="ARBA00023027"/>
    </source>
</evidence>
<dbReference type="SMART" id="SM00829">
    <property type="entry name" value="PKS_ER"/>
    <property type="match status" value="1"/>
</dbReference>
<dbReference type="EC" id="1.1.1.306" evidence="8"/>
<proteinExistence type="inferred from homology"/>
<evidence type="ECO:0000256" key="2">
    <source>
        <dbReference type="ARBA" id="ARBA00022723"/>
    </source>
</evidence>
<dbReference type="Pfam" id="PF00107">
    <property type="entry name" value="ADH_zinc_N"/>
    <property type="match status" value="1"/>
</dbReference>
<dbReference type="GO" id="GO:0005829">
    <property type="term" value="C:cytosol"/>
    <property type="evidence" value="ECO:0007669"/>
    <property type="project" value="TreeGrafter"/>
</dbReference>
<accession>A0A4U8VZA6</accession>
<dbReference type="InterPro" id="IPR011032">
    <property type="entry name" value="GroES-like_sf"/>
</dbReference>
<dbReference type="RefSeq" id="WP_130916259.1">
    <property type="nucleotide sequence ID" value="NZ_LR215973.1"/>
</dbReference>
<comment type="similarity">
    <text evidence="1 6">Belongs to the zinc-containing alcohol dehydrogenase family.</text>
</comment>
<organism evidence="8 9">
    <name type="scientific">Nocardia cyriacigeorgica</name>
    <dbReference type="NCBI Taxonomy" id="135487"/>
    <lineage>
        <taxon>Bacteria</taxon>
        <taxon>Bacillati</taxon>
        <taxon>Actinomycetota</taxon>
        <taxon>Actinomycetes</taxon>
        <taxon>Mycobacteriales</taxon>
        <taxon>Nocardiaceae</taxon>
        <taxon>Nocardia</taxon>
    </lineage>
</organism>
<dbReference type="InterPro" id="IPR002328">
    <property type="entry name" value="ADH_Zn_CS"/>
</dbReference>
<evidence type="ECO:0000313" key="9">
    <source>
        <dbReference type="Proteomes" id="UP000290439"/>
    </source>
</evidence>
<reference evidence="8 9" key="1">
    <citation type="submission" date="2019-02" db="EMBL/GenBank/DDBJ databases">
        <authorList>
            <consortium name="Pathogen Informatics"/>
        </authorList>
    </citation>
    <scope>NUCLEOTIDE SEQUENCE [LARGE SCALE GENOMIC DNA]</scope>
    <source>
        <strain evidence="8 9">3012STDY6756504</strain>
    </source>
</reference>
<dbReference type="PANTHER" id="PTHR43880:SF12">
    <property type="entry name" value="ALCOHOL DEHYDROGENASE CLASS-3"/>
    <property type="match status" value="1"/>
</dbReference>
<dbReference type="Proteomes" id="UP000290439">
    <property type="component" value="Chromosome"/>
</dbReference>
<evidence type="ECO:0000259" key="7">
    <source>
        <dbReference type="SMART" id="SM00829"/>
    </source>
</evidence>
<dbReference type="AlphaFoldDB" id="A0A4U8VZA6"/>
<dbReference type="Pfam" id="PF08240">
    <property type="entry name" value="ADH_N"/>
    <property type="match status" value="1"/>
</dbReference>
<evidence type="ECO:0000256" key="6">
    <source>
        <dbReference type="RuleBase" id="RU361277"/>
    </source>
</evidence>
<dbReference type="GO" id="GO:0050607">
    <property type="term" value="F:mycothiol-dependent formaldehyde dehydrogenase activity"/>
    <property type="evidence" value="ECO:0007669"/>
    <property type="project" value="UniProtKB-EC"/>
</dbReference>
<comment type="cofactor">
    <cofactor evidence="6">
        <name>Zn(2+)</name>
        <dbReference type="ChEBI" id="CHEBI:29105"/>
    </cofactor>
</comment>
<keyword evidence="3 6" id="KW-0862">Zinc</keyword>
<sequence length="375" mass="38937">MKITGAVLEESGRARPFAHSRPITVGEVELSPPGPTELLVRIEAAGICHSDLSVVDGNRVRPTPMLLGHEAAGIVEATGDAVTDLSPGQRVVMSFLPRCEQCEACAEDGRLPCSAGTLTNNAGELLHHSRHLTRDGETVHHHLGVSGFATHAVIDRASAVPVDADIPPDVAAVLGCAVLTGGGAVLNVADPAPSDSVMVVGLGGVGMAAVITAKAQDVRQIIAVDTVADKLEQAKALGATEVYTPEQVAENGIKARYVIECAGHPRAFETAFAATRSGGTTITVGLPAPAARASISPLTITAEARTVVGSYLGSAVPARDIPRYAQMWREGKLPVDKLISSRIALTEINEAMDLLADGLAIRQVIMFDRTGKANA</sequence>
<protein>
    <submittedName>
        <fullName evidence="8">S-(Hydroxymethyl)mycothiol dehydrogenase</fullName>
        <ecNumber evidence="8">1.1.1.306</ecNumber>
    </submittedName>
</protein>
<dbReference type="Gene3D" id="3.40.50.720">
    <property type="entry name" value="NAD(P)-binding Rossmann-like Domain"/>
    <property type="match status" value="1"/>
</dbReference>
<dbReference type="SUPFAM" id="SSF50129">
    <property type="entry name" value="GroES-like"/>
    <property type="match status" value="2"/>
</dbReference>
<gene>
    <name evidence="8" type="ORF">NCTC10797_01127</name>
</gene>
<feature type="domain" description="Enoyl reductase (ER)" evidence="7">
    <location>
        <begin position="18"/>
        <end position="365"/>
    </location>
</feature>
<dbReference type="InterPro" id="IPR036291">
    <property type="entry name" value="NAD(P)-bd_dom_sf"/>
</dbReference>
<evidence type="ECO:0000256" key="4">
    <source>
        <dbReference type="ARBA" id="ARBA00023002"/>
    </source>
</evidence>
<evidence type="ECO:0000256" key="3">
    <source>
        <dbReference type="ARBA" id="ARBA00022833"/>
    </source>
</evidence>
<keyword evidence="2 6" id="KW-0479">Metal-binding</keyword>
<dbReference type="InterPro" id="IPR013149">
    <property type="entry name" value="ADH-like_C"/>
</dbReference>
<dbReference type="InterPro" id="IPR020843">
    <property type="entry name" value="ER"/>
</dbReference>
<dbReference type="EMBL" id="LR215973">
    <property type="protein sequence ID" value="VFA97364.1"/>
    <property type="molecule type" value="Genomic_DNA"/>
</dbReference>
<dbReference type="PANTHER" id="PTHR43880">
    <property type="entry name" value="ALCOHOL DEHYDROGENASE"/>
    <property type="match status" value="1"/>
</dbReference>
<dbReference type="PROSITE" id="PS00059">
    <property type="entry name" value="ADH_ZINC"/>
    <property type="match status" value="1"/>
</dbReference>
<dbReference type="GO" id="GO:0008270">
    <property type="term" value="F:zinc ion binding"/>
    <property type="evidence" value="ECO:0007669"/>
    <property type="project" value="InterPro"/>
</dbReference>
<dbReference type="SUPFAM" id="SSF51735">
    <property type="entry name" value="NAD(P)-binding Rossmann-fold domains"/>
    <property type="match status" value="1"/>
</dbReference>
<keyword evidence="5" id="KW-0520">NAD</keyword>
<dbReference type="GO" id="GO:0051903">
    <property type="term" value="F:S-(hydroxymethyl)glutathione dehydrogenase [NAD(P)+] activity"/>
    <property type="evidence" value="ECO:0007669"/>
    <property type="project" value="TreeGrafter"/>
</dbReference>
<dbReference type="Gene3D" id="3.90.180.10">
    <property type="entry name" value="Medium-chain alcohol dehydrogenases, catalytic domain"/>
    <property type="match status" value="1"/>
</dbReference>
<keyword evidence="4 8" id="KW-0560">Oxidoreductase</keyword>
<dbReference type="InterPro" id="IPR013154">
    <property type="entry name" value="ADH-like_N"/>
</dbReference>
<dbReference type="GO" id="GO:0046294">
    <property type="term" value="P:formaldehyde catabolic process"/>
    <property type="evidence" value="ECO:0007669"/>
    <property type="project" value="TreeGrafter"/>
</dbReference>
<evidence type="ECO:0000256" key="1">
    <source>
        <dbReference type="ARBA" id="ARBA00008072"/>
    </source>
</evidence>
<evidence type="ECO:0000313" key="8">
    <source>
        <dbReference type="EMBL" id="VFA97364.1"/>
    </source>
</evidence>